<dbReference type="GO" id="GO:0005737">
    <property type="term" value="C:cytoplasm"/>
    <property type="evidence" value="ECO:0007669"/>
    <property type="project" value="UniProtKB-ARBA"/>
</dbReference>
<dbReference type="PROSITE" id="PS51873">
    <property type="entry name" value="TRIAD"/>
    <property type="match status" value="1"/>
</dbReference>
<evidence type="ECO:0000256" key="11">
    <source>
        <dbReference type="ARBA" id="ARBA00022833"/>
    </source>
</evidence>
<name>A0A2T9Y5X7_9FUNG</name>
<dbReference type="Proteomes" id="UP000245699">
    <property type="component" value="Unassembled WGS sequence"/>
</dbReference>
<keyword evidence="11" id="KW-0862">Zinc</keyword>
<evidence type="ECO:0000256" key="12">
    <source>
        <dbReference type="ARBA" id="ARBA00022989"/>
    </source>
</evidence>
<dbReference type="InterPro" id="IPR017907">
    <property type="entry name" value="Znf_RING_CS"/>
</dbReference>
<dbReference type="InterPro" id="IPR044066">
    <property type="entry name" value="TRIAD_supradom"/>
</dbReference>
<proteinExistence type="predicted"/>
<comment type="caution">
    <text evidence="17">The sequence shown here is derived from an EMBL/GenBank/DDBJ whole genome shotgun (WGS) entry which is preliminary data.</text>
</comment>
<dbReference type="GO" id="GO:0016567">
    <property type="term" value="P:protein ubiquitination"/>
    <property type="evidence" value="ECO:0007669"/>
    <property type="project" value="InterPro"/>
</dbReference>
<protein>
    <recommendedName>
        <fullName evidence="4">RBR-type E3 ubiquitin transferase</fullName>
        <ecNumber evidence="4">2.3.2.31</ecNumber>
    </recommendedName>
</protein>
<dbReference type="FunFam" id="3.30.40.10:FF:000051">
    <property type="entry name" value="RBR-type E3 ubiquitin transferase"/>
    <property type="match status" value="1"/>
</dbReference>
<evidence type="ECO:0000256" key="4">
    <source>
        <dbReference type="ARBA" id="ARBA00012251"/>
    </source>
</evidence>
<keyword evidence="5" id="KW-0808">Transferase</keyword>
<gene>
    <name evidence="17" type="ORF">BB559_005903</name>
</gene>
<dbReference type="InterPro" id="IPR013083">
    <property type="entry name" value="Znf_RING/FYVE/PHD"/>
</dbReference>
<dbReference type="InterPro" id="IPR001841">
    <property type="entry name" value="Znf_RING"/>
</dbReference>
<dbReference type="PROSITE" id="PS50089">
    <property type="entry name" value="ZF_RING_2"/>
    <property type="match status" value="1"/>
</dbReference>
<feature type="domain" description="RING-type" evidence="15">
    <location>
        <begin position="132"/>
        <end position="180"/>
    </location>
</feature>
<evidence type="ECO:0000259" key="16">
    <source>
        <dbReference type="PROSITE" id="PS51873"/>
    </source>
</evidence>
<keyword evidence="18" id="KW-1185">Reference proteome</keyword>
<organism evidence="17 18">
    <name type="scientific">Furculomyces boomerangus</name>
    <dbReference type="NCBI Taxonomy" id="61424"/>
    <lineage>
        <taxon>Eukaryota</taxon>
        <taxon>Fungi</taxon>
        <taxon>Fungi incertae sedis</taxon>
        <taxon>Zoopagomycota</taxon>
        <taxon>Kickxellomycotina</taxon>
        <taxon>Harpellomycetes</taxon>
        <taxon>Harpellales</taxon>
        <taxon>Harpellaceae</taxon>
        <taxon>Furculomyces</taxon>
    </lineage>
</organism>
<evidence type="ECO:0000256" key="6">
    <source>
        <dbReference type="ARBA" id="ARBA00022692"/>
    </source>
</evidence>
<feature type="domain" description="RING-type" evidence="16">
    <location>
        <begin position="128"/>
        <end position="340"/>
    </location>
</feature>
<dbReference type="InterPro" id="IPR031127">
    <property type="entry name" value="E3_UB_ligase_RBR"/>
</dbReference>
<evidence type="ECO:0000313" key="17">
    <source>
        <dbReference type="EMBL" id="PVU87759.1"/>
    </source>
</evidence>
<evidence type="ECO:0000259" key="15">
    <source>
        <dbReference type="PROSITE" id="PS50089"/>
    </source>
</evidence>
<dbReference type="PROSITE" id="PS00518">
    <property type="entry name" value="ZF_RING_1"/>
    <property type="match status" value="1"/>
</dbReference>
<keyword evidence="12" id="KW-1133">Transmembrane helix</keyword>
<dbReference type="InterPro" id="IPR002867">
    <property type="entry name" value="IBR_dom"/>
</dbReference>
<comment type="subcellular location">
    <subcellularLocation>
        <location evidence="2">Membrane</location>
        <topology evidence="2">Single-pass membrane protein</topology>
    </subcellularLocation>
</comment>
<comment type="catalytic activity">
    <reaction evidence="1">
        <text>[E2 ubiquitin-conjugating enzyme]-S-ubiquitinyl-L-cysteine + [acceptor protein]-L-lysine = [E2 ubiquitin-conjugating enzyme]-L-cysteine + [acceptor protein]-N(6)-ubiquitinyl-L-lysine.</text>
        <dbReference type="EC" id="2.3.2.31"/>
    </reaction>
</comment>
<dbReference type="Gene3D" id="3.30.40.10">
    <property type="entry name" value="Zinc/RING finger domain, C3HC4 (zinc finger)"/>
    <property type="match status" value="1"/>
</dbReference>
<dbReference type="EC" id="2.3.2.31" evidence="4"/>
<evidence type="ECO:0000256" key="10">
    <source>
        <dbReference type="ARBA" id="ARBA00022786"/>
    </source>
</evidence>
<keyword evidence="6" id="KW-0812">Transmembrane</keyword>
<dbReference type="SMART" id="SM00647">
    <property type="entry name" value="IBR"/>
    <property type="match status" value="2"/>
</dbReference>
<evidence type="ECO:0000256" key="14">
    <source>
        <dbReference type="PROSITE-ProRule" id="PRU00175"/>
    </source>
</evidence>
<keyword evidence="8" id="KW-0677">Repeat</keyword>
<dbReference type="CDD" id="cd20346">
    <property type="entry name" value="BRcat_RBR_ANKIB1"/>
    <property type="match status" value="1"/>
</dbReference>
<dbReference type="FunFam" id="1.20.120.1750:FF:000007">
    <property type="entry name" value="RBR-type E3 ubiquitin transferase"/>
    <property type="match status" value="1"/>
</dbReference>
<keyword evidence="10" id="KW-0833">Ubl conjugation pathway</keyword>
<evidence type="ECO:0000256" key="2">
    <source>
        <dbReference type="ARBA" id="ARBA00004167"/>
    </source>
</evidence>
<dbReference type="EMBL" id="MBFT01000697">
    <property type="protein sequence ID" value="PVU87759.1"/>
    <property type="molecule type" value="Genomic_DNA"/>
</dbReference>
<dbReference type="GO" id="GO:0031090">
    <property type="term" value="C:organelle membrane"/>
    <property type="evidence" value="ECO:0007669"/>
    <property type="project" value="UniProtKB-ARBA"/>
</dbReference>
<evidence type="ECO:0000256" key="3">
    <source>
        <dbReference type="ARBA" id="ARBA00004906"/>
    </source>
</evidence>
<reference evidence="17 18" key="1">
    <citation type="journal article" date="2018" name="MBio">
        <title>Comparative Genomics Reveals the Core Gene Toolbox for the Fungus-Insect Symbiosis.</title>
        <authorList>
            <person name="Wang Y."/>
            <person name="Stata M."/>
            <person name="Wang W."/>
            <person name="Stajich J.E."/>
            <person name="White M.M."/>
            <person name="Moncalvo J.M."/>
        </authorList>
    </citation>
    <scope>NUCLEOTIDE SEQUENCE [LARGE SCALE GENOMIC DNA]</scope>
    <source>
        <strain evidence="17 18">AUS-77-4</strain>
    </source>
</reference>
<keyword evidence="9 14" id="KW-0863">Zinc-finger</keyword>
<dbReference type="CDD" id="cd20356">
    <property type="entry name" value="Rcat_RBR_HHARI-like"/>
    <property type="match status" value="1"/>
</dbReference>
<dbReference type="PANTHER" id="PTHR11685">
    <property type="entry name" value="RBR FAMILY RING FINGER AND IBR DOMAIN-CONTAINING"/>
    <property type="match status" value="1"/>
</dbReference>
<dbReference type="InterPro" id="IPR045840">
    <property type="entry name" value="Ariadne"/>
</dbReference>
<keyword evidence="7" id="KW-0479">Metal-binding</keyword>
<dbReference type="GO" id="GO:0061630">
    <property type="term" value="F:ubiquitin protein ligase activity"/>
    <property type="evidence" value="ECO:0007669"/>
    <property type="project" value="UniProtKB-EC"/>
</dbReference>
<sequence length="505" mass="58956">MSQYDYDSQMASWSDYDSENYSQEEEYDYDDNTSSQFIDNQNTTTDHHLKEIDFTSLTKDQILARMTKIVENTNQFLELSFDQVLLLLLNNSWKQESLIEKYLEAPSKIAAEAGVSLKIAPLEYKHSPDLFCPIMCEEGEDVDFFALSCGHYYCKDCYSTYLKFKITEKESPMIKCPEHKCSYNIGTSEIKFLLDQNLYDSYIDLLIENFVNSNEHYCWCPAPNCTNPMTCSFSPSSSKYIVPTVLCKCGYKFCFGCKRQNHQPAICKIAELWELKCKDDSETAHWIVSNTKECPGCKATIEKNGGCNHMTCKKCRHEFCWICKGNWKLHKDNYNCNRYVASGTEEDQKVSKSRESLERYLHYYNRFNNHEQSIQLTKKLIKITEQNVESVQLNSSLSWIEVMFLHDAVNILSECRNTLKWTYAFAFFLKKDNLNIMFEDNQSDLERSVEQLNEIVESKISPENIIQTKEKILSLSSYVSKRNEILLNDTLKGYLEDRWVFNAEL</sequence>
<dbReference type="GO" id="GO:0008270">
    <property type="term" value="F:zinc ion binding"/>
    <property type="evidence" value="ECO:0007669"/>
    <property type="project" value="UniProtKB-KW"/>
</dbReference>
<dbReference type="Pfam" id="PF19422">
    <property type="entry name" value="Ariadne"/>
    <property type="match status" value="1"/>
</dbReference>
<dbReference type="SUPFAM" id="SSF57850">
    <property type="entry name" value="RING/U-box"/>
    <property type="match status" value="3"/>
</dbReference>
<dbReference type="STRING" id="61424.A0A2T9Y5X7"/>
<accession>A0A2T9Y5X7</accession>
<dbReference type="AlphaFoldDB" id="A0A2T9Y5X7"/>
<keyword evidence="13" id="KW-0472">Membrane</keyword>
<evidence type="ECO:0000256" key="13">
    <source>
        <dbReference type="ARBA" id="ARBA00023136"/>
    </source>
</evidence>
<evidence type="ECO:0000256" key="5">
    <source>
        <dbReference type="ARBA" id="ARBA00022679"/>
    </source>
</evidence>
<dbReference type="Pfam" id="PF01485">
    <property type="entry name" value="IBR"/>
    <property type="match status" value="1"/>
</dbReference>
<comment type="pathway">
    <text evidence="3">Protein modification; protein ubiquitination.</text>
</comment>
<dbReference type="CDD" id="cd16773">
    <property type="entry name" value="RING-HC_RBR_TRIAD1"/>
    <property type="match status" value="1"/>
</dbReference>
<evidence type="ECO:0000256" key="7">
    <source>
        <dbReference type="ARBA" id="ARBA00022723"/>
    </source>
</evidence>
<dbReference type="Pfam" id="PF22191">
    <property type="entry name" value="IBR_1"/>
    <property type="match status" value="1"/>
</dbReference>
<evidence type="ECO:0000256" key="1">
    <source>
        <dbReference type="ARBA" id="ARBA00001798"/>
    </source>
</evidence>
<evidence type="ECO:0000256" key="8">
    <source>
        <dbReference type="ARBA" id="ARBA00022737"/>
    </source>
</evidence>
<dbReference type="Gene3D" id="1.20.120.1750">
    <property type="match status" value="1"/>
</dbReference>
<evidence type="ECO:0000256" key="9">
    <source>
        <dbReference type="ARBA" id="ARBA00022771"/>
    </source>
</evidence>
<evidence type="ECO:0000313" key="18">
    <source>
        <dbReference type="Proteomes" id="UP000245699"/>
    </source>
</evidence>
<dbReference type="OrthoDB" id="10009520at2759"/>